<keyword evidence="3" id="KW-1185">Reference proteome</keyword>
<gene>
    <name evidence="2" type="ORF">BS50DRAFT_89149</name>
</gene>
<name>A0A2T2NEF2_CORCC</name>
<protein>
    <submittedName>
        <fullName evidence="2">Uncharacterized protein</fullName>
    </submittedName>
</protein>
<evidence type="ECO:0000313" key="2">
    <source>
        <dbReference type="EMBL" id="PSN63807.1"/>
    </source>
</evidence>
<feature type="compositionally biased region" description="Basic and acidic residues" evidence="1">
    <location>
        <begin position="10"/>
        <end position="21"/>
    </location>
</feature>
<reference evidence="2 3" key="1">
    <citation type="journal article" date="2018" name="Front. Microbiol.">
        <title>Genome-Wide Analysis of Corynespora cassiicola Leaf Fall Disease Putative Effectors.</title>
        <authorList>
            <person name="Lopez D."/>
            <person name="Ribeiro S."/>
            <person name="Label P."/>
            <person name="Fumanal B."/>
            <person name="Venisse J.S."/>
            <person name="Kohler A."/>
            <person name="de Oliveira R.R."/>
            <person name="Labutti K."/>
            <person name="Lipzen A."/>
            <person name="Lail K."/>
            <person name="Bauer D."/>
            <person name="Ohm R.A."/>
            <person name="Barry K.W."/>
            <person name="Spatafora J."/>
            <person name="Grigoriev I.V."/>
            <person name="Martin F.M."/>
            <person name="Pujade-Renaud V."/>
        </authorList>
    </citation>
    <scope>NUCLEOTIDE SEQUENCE [LARGE SCALE GENOMIC DNA]</scope>
    <source>
        <strain evidence="2 3">Philippines</strain>
    </source>
</reference>
<dbReference type="AlphaFoldDB" id="A0A2T2NEF2"/>
<dbReference type="EMBL" id="KZ678139">
    <property type="protein sequence ID" value="PSN63807.1"/>
    <property type="molecule type" value="Genomic_DNA"/>
</dbReference>
<organism evidence="2 3">
    <name type="scientific">Corynespora cassiicola Philippines</name>
    <dbReference type="NCBI Taxonomy" id="1448308"/>
    <lineage>
        <taxon>Eukaryota</taxon>
        <taxon>Fungi</taxon>
        <taxon>Dikarya</taxon>
        <taxon>Ascomycota</taxon>
        <taxon>Pezizomycotina</taxon>
        <taxon>Dothideomycetes</taxon>
        <taxon>Pleosporomycetidae</taxon>
        <taxon>Pleosporales</taxon>
        <taxon>Corynesporascaceae</taxon>
        <taxon>Corynespora</taxon>
    </lineage>
</organism>
<evidence type="ECO:0000313" key="3">
    <source>
        <dbReference type="Proteomes" id="UP000240883"/>
    </source>
</evidence>
<feature type="region of interest" description="Disordered" evidence="1">
    <location>
        <begin position="1"/>
        <end position="29"/>
    </location>
</feature>
<accession>A0A2T2NEF2</accession>
<dbReference type="Proteomes" id="UP000240883">
    <property type="component" value="Unassembled WGS sequence"/>
</dbReference>
<sequence>MHRRSSIRSGLEERPRSKQEVGDVAMEGQKQNEGLTKGDVWWMDEAQCLGRPRVHTGSSLLAFNPPGIVPSVLCRRAHILFVRRWDESQDRLFVRVMVEFCGRCIQGTPLVVLRTYLSMMQFCQQVAATINPLAYKRTFFYLNRVTRLP</sequence>
<evidence type="ECO:0000256" key="1">
    <source>
        <dbReference type="SAM" id="MobiDB-lite"/>
    </source>
</evidence>
<proteinExistence type="predicted"/>